<dbReference type="SUPFAM" id="SSF51735">
    <property type="entry name" value="NAD(P)-binding Rossmann-fold domains"/>
    <property type="match status" value="1"/>
</dbReference>
<feature type="binding site" evidence="9">
    <location>
        <position position="223"/>
    </location>
    <ligand>
        <name>NADPH</name>
        <dbReference type="ChEBI" id="CHEBI:57783"/>
    </ligand>
</feature>
<dbReference type="GO" id="GO:0030604">
    <property type="term" value="F:1-deoxy-D-xylulose-5-phosphate reductoisomerase activity"/>
    <property type="evidence" value="ECO:0007669"/>
    <property type="project" value="UniProtKB-EC"/>
</dbReference>
<comment type="caution">
    <text evidence="9">Lacks conserved residue(s) required for the propagation of feature annotation.</text>
</comment>
<feature type="binding site" evidence="9">
    <location>
        <position position="146"/>
    </location>
    <ligand>
        <name>NADPH</name>
        <dbReference type="ChEBI" id="CHEBI:57783"/>
    </ligand>
</feature>
<keyword evidence="3 9" id="KW-0479">Metal-binding</keyword>
<feature type="binding site" evidence="9">
    <location>
        <position position="236"/>
    </location>
    <ligand>
        <name>1-deoxy-D-xylulose 5-phosphate</name>
        <dbReference type="ChEBI" id="CHEBI:57792"/>
    </ligand>
</feature>
<dbReference type="Gene3D" id="3.40.50.720">
    <property type="entry name" value="NAD(P)-binding Rossmann-like Domain"/>
    <property type="match status" value="1"/>
</dbReference>
<accession>A0ABW0FC78</accession>
<dbReference type="InterPro" id="IPR013644">
    <property type="entry name" value="DXP_reductoisomerase_C"/>
</dbReference>
<evidence type="ECO:0000256" key="5">
    <source>
        <dbReference type="ARBA" id="ARBA00023002"/>
    </source>
</evidence>
<keyword evidence="9" id="KW-0460">Magnesium</keyword>
<dbReference type="Pfam" id="PF02670">
    <property type="entry name" value="DXP_reductoisom"/>
    <property type="match status" value="1"/>
</dbReference>
<dbReference type="RefSeq" id="WP_343925490.1">
    <property type="nucleotide sequence ID" value="NZ_BAAAIR010000046.1"/>
</dbReference>
<evidence type="ECO:0000256" key="6">
    <source>
        <dbReference type="ARBA" id="ARBA00023211"/>
    </source>
</evidence>
<comment type="function">
    <text evidence="9">Catalyzes the NADPH-dependent rearrangement and reduction of 1-deoxy-D-xylulose-5-phosphate (DXP) to 2-C-methyl-D-erythritol 4-phosphate (MEP).</text>
</comment>
<dbReference type="SUPFAM" id="SSF69055">
    <property type="entry name" value="1-deoxy-D-xylulose-5-phosphate reductoisomerase, C-terminal domain"/>
    <property type="match status" value="1"/>
</dbReference>
<dbReference type="InterPro" id="IPR036169">
    <property type="entry name" value="DXPR_C_sf"/>
</dbReference>
<evidence type="ECO:0000313" key="14">
    <source>
        <dbReference type="EMBL" id="MFC5296574.1"/>
    </source>
</evidence>
<dbReference type="Proteomes" id="UP001595937">
    <property type="component" value="Unassembled WGS sequence"/>
</dbReference>
<feature type="binding site" evidence="9">
    <location>
        <position position="26"/>
    </location>
    <ligand>
        <name>NADPH</name>
        <dbReference type="ChEBI" id="CHEBI:57783"/>
    </ligand>
</feature>
<feature type="binding site" evidence="9">
    <location>
        <position position="145"/>
    </location>
    <ligand>
        <name>1-deoxy-D-xylulose 5-phosphate</name>
        <dbReference type="ChEBI" id="CHEBI:57792"/>
    </ligand>
</feature>
<evidence type="ECO:0000256" key="7">
    <source>
        <dbReference type="ARBA" id="ARBA00023229"/>
    </source>
</evidence>
<evidence type="ECO:0000256" key="9">
    <source>
        <dbReference type="HAMAP-Rule" id="MF_00183"/>
    </source>
</evidence>
<evidence type="ECO:0000256" key="8">
    <source>
        <dbReference type="ARBA" id="ARBA00048543"/>
    </source>
</evidence>
<feature type="binding site" evidence="9">
    <location>
        <position position="239"/>
    </location>
    <ligand>
        <name>Mn(2+)</name>
        <dbReference type="ChEBI" id="CHEBI:29035"/>
    </ligand>
</feature>
<feature type="binding site" evidence="9">
    <location>
        <position position="230"/>
    </location>
    <ligand>
        <name>1-deoxy-D-xylulose 5-phosphate</name>
        <dbReference type="ChEBI" id="CHEBI:57792"/>
    </ligand>
</feature>
<feature type="binding site" evidence="9">
    <location>
        <position position="170"/>
    </location>
    <ligand>
        <name>Mn(2+)</name>
        <dbReference type="ChEBI" id="CHEBI:29035"/>
    </ligand>
</feature>
<feature type="binding site" evidence="9">
    <location>
        <position position="144"/>
    </location>
    <ligand>
        <name>NADPH</name>
        <dbReference type="ChEBI" id="CHEBI:57783"/>
    </ligand>
</feature>
<evidence type="ECO:0000313" key="15">
    <source>
        <dbReference type="Proteomes" id="UP001595937"/>
    </source>
</evidence>
<gene>
    <name evidence="9 14" type="primary">dxr</name>
    <name evidence="14" type="ORF">ACFPK8_03560</name>
</gene>
<evidence type="ECO:0000256" key="1">
    <source>
        <dbReference type="ARBA" id="ARBA00005094"/>
    </source>
</evidence>
<keyword evidence="7 9" id="KW-0414">Isoprene biosynthesis</keyword>
<evidence type="ECO:0000256" key="3">
    <source>
        <dbReference type="ARBA" id="ARBA00022723"/>
    </source>
</evidence>
<keyword evidence="6 9" id="KW-0464">Manganese</keyword>
<feature type="binding site" evidence="9">
    <location>
        <position position="239"/>
    </location>
    <ligand>
        <name>1-deoxy-D-xylulose 5-phosphate</name>
        <dbReference type="ChEBI" id="CHEBI:57792"/>
    </ligand>
</feature>
<dbReference type="PIRSF" id="PIRSF006205">
    <property type="entry name" value="Dxp_reductismrs"/>
    <property type="match status" value="1"/>
</dbReference>
<protein>
    <recommendedName>
        <fullName evidence="9">1-deoxy-D-xylulose 5-phosphate reductoisomerase</fullName>
        <shortName evidence="9">DXP reductoisomerase</shortName>
        <ecNumber evidence="9">1.1.1.267</ecNumber>
    </recommendedName>
    <alternativeName>
        <fullName evidence="9">1-deoxyxylulose-5-phosphate reductoisomerase</fullName>
    </alternativeName>
    <alternativeName>
        <fullName evidence="9">2-C-methyl-D-erythritol 4-phosphate synthase</fullName>
    </alternativeName>
</protein>
<keyword evidence="5 9" id="KW-0560">Oxidoreductase</keyword>
<dbReference type="InterPro" id="IPR026877">
    <property type="entry name" value="DXPR_C"/>
</dbReference>
<dbReference type="Pfam" id="PF13288">
    <property type="entry name" value="DXPR_C"/>
    <property type="match status" value="1"/>
</dbReference>
<evidence type="ECO:0000259" key="13">
    <source>
        <dbReference type="Pfam" id="PF13288"/>
    </source>
</evidence>
<feature type="binding site" evidence="9">
    <location>
        <position position="49"/>
    </location>
    <ligand>
        <name>NADPH</name>
        <dbReference type="ChEBI" id="CHEBI:57783"/>
    </ligand>
</feature>
<dbReference type="InterPro" id="IPR036291">
    <property type="entry name" value="NAD(P)-bd_dom_sf"/>
</dbReference>
<feature type="binding site" evidence="9">
    <location>
        <position position="25"/>
    </location>
    <ligand>
        <name>NADPH</name>
        <dbReference type="ChEBI" id="CHEBI:57783"/>
    </ligand>
</feature>
<name>A0ABW0FC78_9MICO</name>
<dbReference type="EMBL" id="JBHSLN010000012">
    <property type="protein sequence ID" value="MFC5296574.1"/>
    <property type="molecule type" value="Genomic_DNA"/>
</dbReference>
<sequence length="434" mass="44636">MITAPSVKTGAPSARRLVLLGATGSIGAQTLEVLARYPGIARLHGLAVGGSRPEVVADQVARHRPERLVVADPARAEAVERAVSLACSAAGITAPPIEAGQQAVVDLAGSLGGQDVVLNAITGSVGLLPTLSALASGARLALANKESLVVGGHLVTDAAAPGQILPVDSEHTAIAQALAGVRPDQVDRLVVTASGGPFRGRTRAELGAVTPEQALAHPTWAMGRVITTNSATLVNKALEVIEACFQFDLPEDRIDVVVHPQSIVHSMATLVDGSTIAQASPPDMRHAIGWALAHPEKLPGLAAALDFSTAQSWTFEPVDEVTFPAISIARAAHREGGGAMAAYNAANEEAVEAFFTGGLSFLGIVEMIRAVLEHPGRPRAELADGVDGVLAVETWARETARILISEGTTKIPGVSTTSSNPTNPAGPASSETER</sequence>
<evidence type="ECO:0000256" key="2">
    <source>
        <dbReference type="ARBA" id="ARBA00006825"/>
    </source>
</evidence>
<dbReference type="Gene3D" id="1.10.1740.10">
    <property type="match status" value="1"/>
</dbReference>
<feature type="binding site" evidence="9">
    <location>
        <position position="169"/>
    </location>
    <ligand>
        <name>1-deoxy-D-xylulose 5-phosphate</name>
        <dbReference type="ChEBI" id="CHEBI:57792"/>
    </ligand>
</feature>
<feature type="binding site" evidence="9">
    <location>
        <position position="23"/>
    </location>
    <ligand>
        <name>NADPH</name>
        <dbReference type="ChEBI" id="CHEBI:57783"/>
    </ligand>
</feature>
<dbReference type="NCBIfam" id="TIGR00243">
    <property type="entry name" value="Dxr"/>
    <property type="match status" value="1"/>
</dbReference>
<dbReference type="Pfam" id="PF08436">
    <property type="entry name" value="DXP_redisom_C"/>
    <property type="match status" value="1"/>
</dbReference>
<feature type="binding site" evidence="9">
    <location>
        <position position="194"/>
    </location>
    <ligand>
        <name>1-deoxy-D-xylulose 5-phosphate</name>
        <dbReference type="ChEBI" id="CHEBI:57792"/>
    </ligand>
</feature>
<organism evidence="14 15">
    <name type="scientific">Brachybacterium tyrofermentans</name>
    <dbReference type="NCBI Taxonomy" id="47848"/>
    <lineage>
        <taxon>Bacteria</taxon>
        <taxon>Bacillati</taxon>
        <taxon>Actinomycetota</taxon>
        <taxon>Actinomycetes</taxon>
        <taxon>Micrococcales</taxon>
        <taxon>Dermabacteraceae</taxon>
        <taxon>Brachybacterium</taxon>
    </lineage>
</organism>
<feature type="binding site" evidence="9">
    <location>
        <position position="168"/>
    </location>
    <ligand>
        <name>Mn(2+)</name>
        <dbReference type="ChEBI" id="CHEBI:29035"/>
    </ligand>
</feature>
<comment type="catalytic activity">
    <reaction evidence="8">
        <text>2-C-methyl-D-erythritol 4-phosphate + NADP(+) = 1-deoxy-D-xylulose 5-phosphate + NADPH + H(+)</text>
        <dbReference type="Rhea" id="RHEA:13717"/>
        <dbReference type="ChEBI" id="CHEBI:15378"/>
        <dbReference type="ChEBI" id="CHEBI:57783"/>
        <dbReference type="ChEBI" id="CHEBI:57792"/>
        <dbReference type="ChEBI" id="CHEBI:58262"/>
        <dbReference type="ChEBI" id="CHEBI:58349"/>
        <dbReference type="EC" id="1.1.1.267"/>
    </reaction>
    <physiologicalReaction direction="right-to-left" evidence="8">
        <dbReference type="Rhea" id="RHEA:13719"/>
    </physiologicalReaction>
</comment>
<reference evidence="15" key="1">
    <citation type="journal article" date="2019" name="Int. J. Syst. Evol. Microbiol.">
        <title>The Global Catalogue of Microorganisms (GCM) 10K type strain sequencing project: providing services to taxonomists for standard genome sequencing and annotation.</title>
        <authorList>
            <consortium name="The Broad Institute Genomics Platform"/>
            <consortium name="The Broad Institute Genome Sequencing Center for Infectious Disease"/>
            <person name="Wu L."/>
            <person name="Ma J."/>
        </authorList>
    </citation>
    <scope>NUCLEOTIDE SEQUENCE [LARGE SCALE GENOMIC DNA]</scope>
    <source>
        <strain evidence="15">CGMCC 1.16455</strain>
    </source>
</reference>
<keyword evidence="4 9" id="KW-0521">NADP</keyword>
<evidence type="ECO:0000256" key="10">
    <source>
        <dbReference type="SAM" id="MobiDB-lite"/>
    </source>
</evidence>
<feature type="domain" description="1-deoxy-D-xylulose 5-phosphate reductoisomerase C-terminal" evidence="12">
    <location>
        <begin position="164"/>
        <end position="247"/>
    </location>
</feature>
<keyword evidence="15" id="KW-1185">Reference proteome</keyword>
<dbReference type="PANTHER" id="PTHR30525:SF0">
    <property type="entry name" value="1-DEOXY-D-XYLULOSE 5-PHOSPHATE REDUCTOISOMERASE, CHLOROPLASTIC"/>
    <property type="match status" value="1"/>
</dbReference>
<dbReference type="EC" id="1.1.1.267" evidence="9"/>
<evidence type="ECO:0000259" key="11">
    <source>
        <dbReference type="Pfam" id="PF02670"/>
    </source>
</evidence>
<evidence type="ECO:0000259" key="12">
    <source>
        <dbReference type="Pfam" id="PF08436"/>
    </source>
</evidence>
<dbReference type="HAMAP" id="MF_00183">
    <property type="entry name" value="DXP_reductoisom"/>
    <property type="match status" value="1"/>
</dbReference>
<comment type="similarity">
    <text evidence="2 9">Belongs to the DXR family.</text>
</comment>
<feature type="binding site" evidence="9">
    <location>
        <position position="235"/>
    </location>
    <ligand>
        <name>1-deoxy-D-xylulose 5-phosphate</name>
        <dbReference type="ChEBI" id="CHEBI:57792"/>
    </ligand>
</feature>
<dbReference type="GeneID" id="303298452"/>
<comment type="caution">
    <text evidence="14">The sequence shown here is derived from an EMBL/GenBank/DDBJ whole genome shotgun (WGS) entry which is preliminary data.</text>
</comment>
<feature type="domain" description="DXP reductoisomerase C-terminal" evidence="13">
    <location>
        <begin position="280"/>
        <end position="398"/>
    </location>
</feature>
<dbReference type="PANTHER" id="PTHR30525">
    <property type="entry name" value="1-DEOXY-D-XYLULOSE 5-PHOSPHATE REDUCTOISOMERASE"/>
    <property type="match status" value="1"/>
</dbReference>
<comment type="cofactor">
    <cofactor evidence="9">
        <name>Mg(2+)</name>
        <dbReference type="ChEBI" id="CHEBI:18420"/>
    </cofactor>
    <cofactor evidence="9">
        <name>Mn(2+)</name>
        <dbReference type="ChEBI" id="CHEBI:29035"/>
    </cofactor>
</comment>
<feature type="domain" description="1-deoxy-D-xylulose 5-phosphate reductoisomerase N-terminal" evidence="11">
    <location>
        <begin position="17"/>
        <end position="152"/>
    </location>
</feature>
<feature type="binding site" evidence="9">
    <location>
        <position position="24"/>
    </location>
    <ligand>
        <name>NADPH</name>
        <dbReference type="ChEBI" id="CHEBI:57783"/>
    </ligand>
</feature>
<dbReference type="InterPro" id="IPR003821">
    <property type="entry name" value="DXP_reductoisomerase"/>
</dbReference>
<feature type="region of interest" description="Disordered" evidence="10">
    <location>
        <begin position="409"/>
        <end position="434"/>
    </location>
</feature>
<comment type="pathway">
    <text evidence="1 9">Isoprenoid biosynthesis; isopentenyl diphosphate biosynthesis via DXP pathway; isopentenyl diphosphate from 1-deoxy-D-xylulose 5-phosphate: step 1/6.</text>
</comment>
<proteinExistence type="inferred from homology"/>
<feature type="compositionally biased region" description="Polar residues" evidence="10">
    <location>
        <begin position="414"/>
        <end position="423"/>
    </location>
</feature>
<feature type="binding site" evidence="9">
    <location>
        <position position="170"/>
    </location>
    <ligand>
        <name>1-deoxy-D-xylulose 5-phosphate</name>
        <dbReference type="ChEBI" id="CHEBI:57792"/>
    </ligand>
</feature>
<dbReference type="InterPro" id="IPR013512">
    <property type="entry name" value="DXP_reductoisomerase_N"/>
</dbReference>
<dbReference type="SUPFAM" id="SSF55347">
    <property type="entry name" value="Glyceraldehyde-3-phosphate dehydrogenase-like, C-terminal domain"/>
    <property type="match status" value="1"/>
</dbReference>
<evidence type="ECO:0000256" key="4">
    <source>
        <dbReference type="ARBA" id="ARBA00022857"/>
    </source>
</evidence>
<feature type="binding site" evidence="9">
    <location>
        <position position="217"/>
    </location>
    <ligand>
        <name>1-deoxy-D-xylulose 5-phosphate</name>
        <dbReference type="ChEBI" id="CHEBI:57792"/>
    </ligand>
</feature>